<dbReference type="OrthoDB" id="3215534at2759"/>
<feature type="region of interest" description="Disordered" evidence="1">
    <location>
        <begin position="1"/>
        <end position="56"/>
    </location>
</feature>
<sequence>MAIQARAERRSRPSQTRRDVPHQSASQPFPRHDVVSQVPSQDHSHASSSRKRKSSKSSDVLRVLTLLIEDTRTNPPDCLLAEVRVPLRDAGEGYWADAKDVCDELQIGPSRIDGPAKVYAMRGKYKHIFLRVTSEGGNDCTPANLKVSPERTLEVFIEHVSHL</sequence>
<gene>
    <name evidence="2" type="ORF">BXZ70DRAFT_902932</name>
</gene>
<organism evidence="2 3">
    <name type="scientific">Cristinia sonorae</name>
    <dbReference type="NCBI Taxonomy" id="1940300"/>
    <lineage>
        <taxon>Eukaryota</taxon>
        <taxon>Fungi</taxon>
        <taxon>Dikarya</taxon>
        <taxon>Basidiomycota</taxon>
        <taxon>Agaricomycotina</taxon>
        <taxon>Agaricomycetes</taxon>
        <taxon>Agaricomycetidae</taxon>
        <taxon>Agaricales</taxon>
        <taxon>Pleurotineae</taxon>
        <taxon>Stephanosporaceae</taxon>
        <taxon>Cristinia</taxon>
    </lineage>
</organism>
<dbReference type="AlphaFoldDB" id="A0A8K0UDB5"/>
<comment type="caution">
    <text evidence="2">The sequence shown here is derived from an EMBL/GenBank/DDBJ whole genome shotgun (WGS) entry which is preliminary data.</text>
</comment>
<evidence type="ECO:0000256" key="1">
    <source>
        <dbReference type="SAM" id="MobiDB-lite"/>
    </source>
</evidence>
<evidence type="ECO:0000313" key="3">
    <source>
        <dbReference type="Proteomes" id="UP000813824"/>
    </source>
</evidence>
<protein>
    <submittedName>
        <fullName evidence="2">Uncharacterized protein</fullName>
    </submittedName>
</protein>
<proteinExistence type="predicted"/>
<evidence type="ECO:0000313" key="2">
    <source>
        <dbReference type="EMBL" id="KAH8073004.1"/>
    </source>
</evidence>
<keyword evidence="3" id="KW-1185">Reference proteome</keyword>
<name>A0A8K0UDB5_9AGAR</name>
<feature type="compositionally biased region" description="Basic and acidic residues" evidence="1">
    <location>
        <begin position="1"/>
        <end position="21"/>
    </location>
</feature>
<accession>A0A8K0UDB5</accession>
<dbReference type="EMBL" id="JAEVFJ010000075">
    <property type="protein sequence ID" value="KAH8073004.1"/>
    <property type="molecule type" value="Genomic_DNA"/>
</dbReference>
<reference evidence="2" key="1">
    <citation type="journal article" date="2021" name="New Phytol.">
        <title>Evolutionary innovations through gain and loss of genes in the ectomycorrhizal Boletales.</title>
        <authorList>
            <person name="Wu G."/>
            <person name="Miyauchi S."/>
            <person name="Morin E."/>
            <person name="Kuo A."/>
            <person name="Drula E."/>
            <person name="Varga T."/>
            <person name="Kohler A."/>
            <person name="Feng B."/>
            <person name="Cao Y."/>
            <person name="Lipzen A."/>
            <person name="Daum C."/>
            <person name="Hundley H."/>
            <person name="Pangilinan J."/>
            <person name="Johnson J."/>
            <person name="Barry K."/>
            <person name="LaButti K."/>
            <person name="Ng V."/>
            <person name="Ahrendt S."/>
            <person name="Min B."/>
            <person name="Choi I.G."/>
            <person name="Park H."/>
            <person name="Plett J.M."/>
            <person name="Magnuson J."/>
            <person name="Spatafora J.W."/>
            <person name="Nagy L.G."/>
            <person name="Henrissat B."/>
            <person name="Grigoriev I.V."/>
            <person name="Yang Z.L."/>
            <person name="Xu J."/>
            <person name="Martin F.M."/>
        </authorList>
    </citation>
    <scope>NUCLEOTIDE SEQUENCE</scope>
    <source>
        <strain evidence="2">KKN 215</strain>
    </source>
</reference>
<dbReference type="Proteomes" id="UP000813824">
    <property type="component" value="Unassembled WGS sequence"/>
</dbReference>